<feature type="transmembrane region" description="Helical" evidence="1">
    <location>
        <begin position="37"/>
        <end position="53"/>
    </location>
</feature>
<keyword evidence="1" id="KW-0812">Transmembrane</keyword>
<dbReference type="Proteomes" id="UP001597261">
    <property type="component" value="Unassembled WGS sequence"/>
</dbReference>
<keyword evidence="1" id="KW-0472">Membrane</keyword>
<feature type="transmembrane region" description="Helical" evidence="1">
    <location>
        <begin position="12"/>
        <end position="31"/>
    </location>
</feature>
<organism evidence="2 3">
    <name type="scientific">Streptomyces caeni</name>
    <dbReference type="NCBI Taxonomy" id="2307231"/>
    <lineage>
        <taxon>Bacteria</taxon>
        <taxon>Bacillati</taxon>
        <taxon>Actinomycetota</taxon>
        <taxon>Actinomycetes</taxon>
        <taxon>Kitasatosporales</taxon>
        <taxon>Streptomycetaceae</taxon>
        <taxon>Streptomyces</taxon>
    </lineage>
</organism>
<protein>
    <submittedName>
        <fullName evidence="2">Uncharacterized protein</fullName>
    </submittedName>
</protein>
<feature type="transmembrane region" description="Helical" evidence="1">
    <location>
        <begin position="92"/>
        <end position="113"/>
    </location>
</feature>
<dbReference type="RefSeq" id="WP_381091412.1">
    <property type="nucleotide sequence ID" value="NZ_JBHUDX010000110.1"/>
</dbReference>
<gene>
    <name evidence="2" type="ORF">ACFSL4_33670</name>
</gene>
<evidence type="ECO:0000313" key="2">
    <source>
        <dbReference type="EMBL" id="MFD1662986.1"/>
    </source>
</evidence>
<evidence type="ECO:0000313" key="3">
    <source>
        <dbReference type="Proteomes" id="UP001597261"/>
    </source>
</evidence>
<reference evidence="3" key="1">
    <citation type="journal article" date="2019" name="Int. J. Syst. Evol. Microbiol.">
        <title>The Global Catalogue of Microorganisms (GCM) 10K type strain sequencing project: providing services to taxonomists for standard genome sequencing and annotation.</title>
        <authorList>
            <consortium name="The Broad Institute Genomics Platform"/>
            <consortium name="The Broad Institute Genome Sequencing Center for Infectious Disease"/>
            <person name="Wu L."/>
            <person name="Ma J."/>
        </authorList>
    </citation>
    <scope>NUCLEOTIDE SEQUENCE [LARGE SCALE GENOMIC DNA]</scope>
    <source>
        <strain evidence="3">CGMCC 1.12470</strain>
    </source>
</reference>
<comment type="caution">
    <text evidence="2">The sequence shown here is derived from an EMBL/GenBank/DDBJ whole genome shotgun (WGS) entry which is preliminary data.</text>
</comment>
<accession>A0ABW4J181</accession>
<feature type="transmembrane region" description="Helical" evidence="1">
    <location>
        <begin position="60"/>
        <end position="80"/>
    </location>
</feature>
<keyword evidence="3" id="KW-1185">Reference proteome</keyword>
<name>A0ABW4J181_9ACTN</name>
<evidence type="ECO:0000256" key="1">
    <source>
        <dbReference type="SAM" id="Phobius"/>
    </source>
</evidence>
<proteinExistence type="predicted"/>
<sequence>MNEARSVTWRETMLVLLVCWVVCGLAFLVLAASDEPGVPVGAPVVMFLAQWFWTRHRHWAAGALAALLGCGTAFLLTDALHLGHDRLTADTVAVEAGLLVALVVFTGVSRLSVR</sequence>
<dbReference type="EMBL" id="JBHUDX010000110">
    <property type="protein sequence ID" value="MFD1662986.1"/>
    <property type="molecule type" value="Genomic_DNA"/>
</dbReference>
<keyword evidence="1" id="KW-1133">Transmembrane helix</keyword>